<name>A0A915JDH4_ROMCU</name>
<feature type="region of interest" description="Disordered" evidence="1">
    <location>
        <begin position="52"/>
        <end position="72"/>
    </location>
</feature>
<sequence length="72" mass="7983">MKIAQDISEILKPKRALTFRAASIDLKSALPPKFEFLSTVSNQKSNVKSLVTGLGRDRDIPNGQSDDLRKKV</sequence>
<dbReference type="Proteomes" id="UP000887565">
    <property type="component" value="Unplaced"/>
</dbReference>
<protein>
    <submittedName>
        <fullName evidence="3">Uncharacterized protein</fullName>
    </submittedName>
</protein>
<dbReference type="AlphaFoldDB" id="A0A915JDH4"/>
<organism evidence="2 3">
    <name type="scientific">Romanomermis culicivorax</name>
    <name type="common">Nematode worm</name>
    <dbReference type="NCBI Taxonomy" id="13658"/>
    <lineage>
        <taxon>Eukaryota</taxon>
        <taxon>Metazoa</taxon>
        <taxon>Ecdysozoa</taxon>
        <taxon>Nematoda</taxon>
        <taxon>Enoplea</taxon>
        <taxon>Dorylaimia</taxon>
        <taxon>Mermithida</taxon>
        <taxon>Mermithoidea</taxon>
        <taxon>Mermithidae</taxon>
        <taxon>Romanomermis</taxon>
    </lineage>
</organism>
<dbReference type="WBParaSite" id="nRc.2.0.1.t23661-RA">
    <property type="protein sequence ID" value="nRc.2.0.1.t23661-RA"/>
    <property type="gene ID" value="nRc.2.0.1.g23661"/>
</dbReference>
<proteinExistence type="predicted"/>
<evidence type="ECO:0000313" key="3">
    <source>
        <dbReference type="WBParaSite" id="nRc.2.0.1.t23661-RA"/>
    </source>
</evidence>
<evidence type="ECO:0000313" key="2">
    <source>
        <dbReference type="Proteomes" id="UP000887565"/>
    </source>
</evidence>
<keyword evidence="2" id="KW-1185">Reference proteome</keyword>
<feature type="compositionally biased region" description="Basic and acidic residues" evidence="1">
    <location>
        <begin position="55"/>
        <end position="72"/>
    </location>
</feature>
<reference evidence="3" key="1">
    <citation type="submission" date="2022-11" db="UniProtKB">
        <authorList>
            <consortium name="WormBaseParasite"/>
        </authorList>
    </citation>
    <scope>IDENTIFICATION</scope>
</reference>
<evidence type="ECO:0000256" key="1">
    <source>
        <dbReference type="SAM" id="MobiDB-lite"/>
    </source>
</evidence>
<accession>A0A915JDH4</accession>